<dbReference type="NCBIfam" id="NF033516">
    <property type="entry name" value="transpos_IS3"/>
    <property type="match status" value="1"/>
</dbReference>
<dbReference type="PANTHER" id="PTHR46889">
    <property type="entry name" value="TRANSPOSASE INSF FOR INSERTION SEQUENCE IS3B-RELATED"/>
    <property type="match status" value="1"/>
</dbReference>
<sequence>MKPIELDFEFVEEHKNRFPITELIGIAQNLSRAGYYKRLKKDPAQSRTERDQALLKQMLSLYVTHGGNLGHERYKLELKNTYAHIVSLKRIRRMREMYRMPLKTARRKPRPAGSGHAEIGNLLNRNFKATRPGLKFSVDISYLEVKQPFQDFLYLCAILDLYNNEIVAYTINDTLDVDFVLAAVRQLEERGFEKGALIHSDQGIQFTSHSYQGLLKKLEMTQSMSRRGNCWDNAPIESFFGKLKTEMPGFSIPETKDEVRAAVAKYIAYYNEKRPQLKLGTSPITYRNSQVLAA</sequence>
<dbReference type="InterPro" id="IPR050900">
    <property type="entry name" value="Transposase_IS3/IS150/IS904"/>
</dbReference>
<dbReference type="SUPFAM" id="SSF53098">
    <property type="entry name" value="Ribonuclease H-like"/>
    <property type="match status" value="1"/>
</dbReference>
<dbReference type="RefSeq" id="WP_308786154.1">
    <property type="nucleotide sequence ID" value="NZ_JAUSWB010000002.1"/>
</dbReference>
<gene>
    <name evidence="2" type="ORF">QOZ98_000742</name>
</gene>
<keyword evidence="3" id="KW-1185">Reference proteome</keyword>
<feature type="domain" description="Integrase catalytic" evidence="1">
    <location>
        <begin position="128"/>
        <end position="291"/>
    </location>
</feature>
<comment type="caution">
    <text evidence="2">The sequence shown here is derived from an EMBL/GenBank/DDBJ whole genome shotgun (WGS) entry which is preliminary data.</text>
</comment>
<dbReference type="InterPro" id="IPR048020">
    <property type="entry name" value="Transpos_IS3"/>
</dbReference>
<dbReference type="PROSITE" id="PS50994">
    <property type="entry name" value="INTEGRASE"/>
    <property type="match status" value="1"/>
</dbReference>
<dbReference type="InterPro" id="IPR036397">
    <property type="entry name" value="RNaseH_sf"/>
</dbReference>
<dbReference type="EMBL" id="JAUSWB010000002">
    <property type="protein sequence ID" value="MDQ0427916.1"/>
    <property type="molecule type" value="Genomic_DNA"/>
</dbReference>
<dbReference type="Proteomes" id="UP001241988">
    <property type="component" value="Unassembled WGS sequence"/>
</dbReference>
<evidence type="ECO:0000259" key="1">
    <source>
        <dbReference type="PROSITE" id="PS50994"/>
    </source>
</evidence>
<dbReference type="Pfam" id="PF13333">
    <property type="entry name" value="rve_2"/>
    <property type="match status" value="1"/>
</dbReference>
<evidence type="ECO:0000313" key="2">
    <source>
        <dbReference type="EMBL" id="MDQ0427916.1"/>
    </source>
</evidence>
<dbReference type="PANTHER" id="PTHR46889:SF4">
    <property type="entry name" value="TRANSPOSASE INSO FOR INSERTION SEQUENCE ELEMENT IS911B-RELATED"/>
    <property type="match status" value="1"/>
</dbReference>
<dbReference type="InterPro" id="IPR001584">
    <property type="entry name" value="Integrase_cat-core"/>
</dbReference>
<reference evidence="2 3" key="1">
    <citation type="submission" date="2023-07" db="EMBL/GenBank/DDBJ databases">
        <title>Genomic Encyclopedia of Type Strains, Phase IV (KMG-IV): sequencing the most valuable type-strain genomes for metagenomic binning, comparative biology and taxonomic classification.</title>
        <authorList>
            <person name="Goeker M."/>
        </authorList>
    </citation>
    <scope>NUCLEOTIDE SEQUENCE [LARGE SCALE GENOMIC DNA]</scope>
    <source>
        <strain evidence="2 3">DSM 16419</strain>
    </source>
</reference>
<proteinExistence type="predicted"/>
<dbReference type="Pfam" id="PF00665">
    <property type="entry name" value="rve"/>
    <property type="match status" value="1"/>
</dbReference>
<evidence type="ECO:0000313" key="3">
    <source>
        <dbReference type="Proteomes" id="UP001241988"/>
    </source>
</evidence>
<protein>
    <submittedName>
        <fullName evidence="2">Transposase InsO family protein</fullName>
    </submittedName>
</protein>
<name>A0ABU0GRC9_9BACL</name>
<organism evidence="2 3">
    <name type="scientific">Planomicrobium stackebrandtii</name>
    <dbReference type="NCBI Taxonomy" id="253160"/>
    <lineage>
        <taxon>Bacteria</taxon>
        <taxon>Bacillati</taxon>
        <taxon>Bacillota</taxon>
        <taxon>Bacilli</taxon>
        <taxon>Bacillales</taxon>
        <taxon>Caryophanaceae</taxon>
        <taxon>Planomicrobium</taxon>
    </lineage>
</organism>
<accession>A0ABU0GRC9</accession>
<dbReference type="Gene3D" id="3.30.420.10">
    <property type="entry name" value="Ribonuclease H-like superfamily/Ribonuclease H"/>
    <property type="match status" value="1"/>
</dbReference>
<dbReference type="InterPro" id="IPR012337">
    <property type="entry name" value="RNaseH-like_sf"/>
</dbReference>